<dbReference type="Pfam" id="PF07970">
    <property type="entry name" value="COPIIcoated_ERV"/>
    <property type="match status" value="1"/>
</dbReference>
<evidence type="ECO:0000259" key="7">
    <source>
        <dbReference type="Pfam" id="PF13850"/>
    </source>
</evidence>
<dbReference type="EMBL" id="MU004181">
    <property type="protein sequence ID" value="KAF2502830.1"/>
    <property type="molecule type" value="Genomic_DNA"/>
</dbReference>
<comment type="similarity">
    <text evidence="5">Belongs to the ERGIC family.</text>
</comment>
<dbReference type="GO" id="GO:0000139">
    <property type="term" value="C:Golgi membrane"/>
    <property type="evidence" value="ECO:0007669"/>
    <property type="project" value="UniProtKB-SubCell"/>
</dbReference>
<dbReference type="InterPro" id="IPR012936">
    <property type="entry name" value="Erv_C"/>
</dbReference>
<keyword evidence="5" id="KW-0931">ER-Golgi transport</keyword>
<proteinExistence type="inferred from homology"/>
<dbReference type="GO" id="GO:0033116">
    <property type="term" value="C:endoplasmic reticulum-Golgi intermediate compartment membrane"/>
    <property type="evidence" value="ECO:0007669"/>
    <property type="project" value="UniProtKB-SubCell"/>
</dbReference>
<keyword evidence="5" id="KW-0333">Golgi apparatus</keyword>
<comment type="subcellular location">
    <subcellularLocation>
        <location evidence="5">Endoplasmic reticulum membrane</location>
        <topology evidence="5">Multi-pass membrane protein</topology>
    </subcellularLocation>
    <subcellularLocation>
        <location evidence="5">Endoplasmic reticulum-Golgi intermediate compartment membrane</location>
        <topology evidence="5">Multi-pass membrane protein</topology>
    </subcellularLocation>
    <subcellularLocation>
        <location evidence="5">Golgi apparatus membrane</location>
        <topology evidence="5">Multi-pass membrane protein</topology>
    </subcellularLocation>
    <subcellularLocation>
        <location evidence="1">Membrane</location>
    </subcellularLocation>
</comment>
<dbReference type="Pfam" id="PF13850">
    <property type="entry name" value="ERGIC_N"/>
    <property type="match status" value="1"/>
</dbReference>
<evidence type="ECO:0000256" key="4">
    <source>
        <dbReference type="ARBA" id="ARBA00023136"/>
    </source>
</evidence>
<dbReference type="PANTHER" id="PTHR10984">
    <property type="entry name" value="ENDOPLASMIC RETICULUM-GOLGI INTERMEDIATE COMPARTMENT PROTEIN"/>
    <property type="match status" value="1"/>
</dbReference>
<keyword evidence="4" id="KW-0472">Membrane</keyword>
<dbReference type="AlphaFoldDB" id="A0A6A6RGE0"/>
<gene>
    <name evidence="8" type="ORF">BU16DRAFT_533135</name>
</gene>
<evidence type="ECO:0000259" key="6">
    <source>
        <dbReference type="Pfam" id="PF07970"/>
    </source>
</evidence>
<protein>
    <recommendedName>
        <fullName evidence="5">Endoplasmic reticulum-Golgi intermediate compartment protein</fullName>
    </recommendedName>
</protein>
<dbReference type="OrthoDB" id="5541786at2759"/>
<dbReference type="GO" id="GO:0006890">
    <property type="term" value="P:retrograde vesicle-mediated transport, Golgi to endoplasmic reticulum"/>
    <property type="evidence" value="ECO:0007669"/>
    <property type="project" value="TreeGrafter"/>
</dbReference>
<feature type="domain" description="Endoplasmic reticulum vesicle transporter C-terminal" evidence="6">
    <location>
        <begin position="174"/>
        <end position="348"/>
    </location>
</feature>
<keyword evidence="9" id="KW-1185">Reference proteome</keyword>
<evidence type="ECO:0000256" key="3">
    <source>
        <dbReference type="ARBA" id="ARBA00022989"/>
    </source>
</evidence>
<keyword evidence="3" id="KW-1133">Transmembrane helix</keyword>
<keyword evidence="5" id="KW-0256">Endoplasmic reticulum</keyword>
<dbReference type="GO" id="GO:0005789">
    <property type="term" value="C:endoplasmic reticulum membrane"/>
    <property type="evidence" value="ECO:0007669"/>
    <property type="project" value="UniProtKB-SubCell"/>
</dbReference>
<evidence type="ECO:0000313" key="8">
    <source>
        <dbReference type="EMBL" id="KAF2502830.1"/>
    </source>
</evidence>
<accession>A0A6A6RGE0</accession>
<dbReference type="InterPro" id="IPR039542">
    <property type="entry name" value="Erv_N"/>
</dbReference>
<dbReference type="GO" id="GO:0006888">
    <property type="term" value="P:endoplasmic reticulum to Golgi vesicle-mediated transport"/>
    <property type="evidence" value="ECO:0007669"/>
    <property type="project" value="UniProtKB-UniRule"/>
</dbReference>
<name>A0A6A6RGE0_9PEZI</name>
<dbReference type="InterPro" id="IPR045888">
    <property type="entry name" value="Erv"/>
</dbReference>
<dbReference type="PANTHER" id="PTHR10984:SF81">
    <property type="entry name" value="ER-DERIVED VESICLES PROTEIN ERV41"/>
    <property type="match status" value="1"/>
</dbReference>
<sequence length="390" mass="43192">MNGFTEHGLSEDAFGASKGGISSFDAFPKTKPTYLARTRNGGAWTLVLLVTCAYLLITETVRWFTGTTSHTFSVEKGVSHDLQINLDFVVAMKCPDLHVNVQDAAGDRILAGDMLHKDATSWRQAGKSKGIHTLGSGPDDGHGWEDLEDVHDYLGAAKRKRKFKRTPKIRGPGDACRIYGSLDGNKVQGDFHITARGHGYAEFGEHLDHSTFNFSHYINELSFGPFYPSLENPLDATVATTPNHFYKFQYYLSIVPTIYTTDTRSLNKIAAKASPSASDALAYAGHTIWTNQYAATSQSHLVGENQVPGIFVKFDIEPITLTIAEEWGGFLALLVRLVNVISGVIVAGSWCYQIFDWSVETWGRRGRRREPLGVITGRRSGEFDEKRAYD</sequence>
<organism evidence="8 9">
    <name type="scientific">Lophium mytilinum</name>
    <dbReference type="NCBI Taxonomy" id="390894"/>
    <lineage>
        <taxon>Eukaryota</taxon>
        <taxon>Fungi</taxon>
        <taxon>Dikarya</taxon>
        <taxon>Ascomycota</taxon>
        <taxon>Pezizomycotina</taxon>
        <taxon>Dothideomycetes</taxon>
        <taxon>Pleosporomycetidae</taxon>
        <taxon>Mytilinidiales</taxon>
        <taxon>Mytilinidiaceae</taxon>
        <taxon>Lophium</taxon>
    </lineage>
</organism>
<evidence type="ECO:0000313" key="9">
    <source>
        <dbReference type="Proteomes" id="UP000799750"/>
    </source>
</evidence>
<dbReference type="GO" id="GO:0030134">
    <property type="term" value="C:COPII-coated ER to Golgi transport vesicle"/>
    <property type="evidence" value="ECO:0007669"/>
    <property type="project" value="TreeGrafter"/>
</dbReference>
<feature type="domain" description="Endoplasmic reticulum vesicle transporter N-terminal" evidence="7">
    <location>
        <begin position="22"/>
        <end position="109"/>
    </location>
</feature>
<reference evidence="8" key="1">
    <citation type="journal article" date="2020" name="Stud. Mycol.">
        <title>101 Dothideomycetes genomes: a test case for predicting lifestyles and emergence of pathogens.</title>
        <authorList>
            <person name="Haridas S."/>
            <person name="Albert R."/>
            <person name="Binder M."/>
            <person name="Bloem J."/>
            <person name="Labutti K."/>
            <person name="Salamov A."/>
            <person name="Andreopoulos B."/>
            <person name="Baker S."/>
            <person name="Barry K."/>
            <person name="Bills G."/>
            <person name="Bluhm B."/>
            <person name="Cannon C."/>
            <person name="Castanera R."/>
            <person name="Culley D."/>
            <person name="Daum C."/>
            <person name="Ezra D."/>
            <person name="Gonzalez J."/>
            <person name="Henrissat B."/>
            <person name="Kuo A."/>
            <person name="Liang C."/>
            <person name="Lipzen A."/>
            <person name="Lutzoni F."/>
            <person name="Magnuson J."/>
            <person name="Mondo S."/>
            <person name="Nolan M."/>
            <person name="Ohm R."/>
            <person name="Pangilinan J."/>
            <person name="Park H.-J."/>
            <person name="Ramirez L."/>
            <person name="Alfaro M."/>
            <person name="Sun H."/>
            <person name="Tritt A."/>
            <person name="Yoshinaga Y."/>
            <person name="Zwiers L.-H."/>
            <person name="Turgeon B."/>
            <person name="Goodwin S."/>
            <person name="Spatafora J."/>
            <person name="Crous P."/>
            <person name="Grigoriev I."/>
        </authorList>
    </citation>
    <scope>NUCLEOTIDE SEQUENCE</scope>
    <source>
        <strain evidence="8">CBS 269.34</strain>
    </source>
</reference>
<keyword evidence="5" id="KW-0813">Transport</keyword>
<keyword evidence="2" id="KW-0812">Transmembrane</keyword>
<evidence type="ECO:0000256" key="1">
    <source>
        <dbReference type="ARBA" id="ARBA00004370"/>
    </source>
</evidence>
<dbReference type="Proteomes" id="UP000799750">
    <property type="component" value="Unassembled WGS sequence"/>
</dbReference>
<evidence type="ECO:0000256" key="5">
    <source>
        <dbReference type="RuleBase" id="RU369013"/>
    </source>
</evidence>
<evidence type="ECO:0000256" key="2">
    <source>
        <dbReference type="ARBA" id="ARBA00022692"/>
    </source>
</evidence>
<comment type="function">
    <text evidence="5">Plays a role in transport between endoplasmic reticulum and Golgi.</text>
</comment>